<organism evidence="2 3">
    <name type="scientific">Kordiimonas pumila</name>
    <dbReference type="NCBI Taxonomy" id="2161677"/>
    <lineage>
        <taxon>Bacteria</taxon>
        <taxon>Pseudomonadati</taxon>
        <taxon>Pseudomonadota</taxon>
        <taxon>Alphaproteobacteria</taxon>
        <taxon>Kordiimonadales</taxon>
        <taxon>Kordiimonadaceae</taxon>
        <taxon>Kordiimonas</taxon>
    </lineage>
</organism>
<keyword evidence="3" id="KW-1185">Reference proteome</keyword>
<protein>
    <recommendedName>
        <fullName evidence="4">Sporulation protein YjcZ</fullName>
    </recommendedName>
</protein>
<dbReference type="EMBL" id="JBHRSL010000004">
    <property type="protein sequence ID" value="MFC3051793.1"/>
    <property type="molecule type" value="Genomic_DNA"/>
</dbReference>
<keyword evidence="1" id="KW-0812">Transmembrane</keyword>
<evidence type="ECO:0000256" key="1">
    <source>
        <dbReference type="SAM" id="Phobius"/>
    </source>
</evidence>
<keyword evidence="1" id="KW-0472">Membrane</keyword>
<gene>
    <name evidence="2" type="ORF">ACFOKA_07750</name>
</gene>
<sequence>MAKYDKVAGGSYGVYKKRPEPTNWGAIIFVVALILLIASCAT</sequence>
<keyword evidence="1" id="KW-1133">Transmembrane helix</keyword>
<comment type="caution">
    <text evidence="2">The sequence shown here is derived from an EMBL/GenBank/DDBJ whole genome shotgun (WGS) entry which is preliminary data.</text>
</comment>
<evidence type="ECO:0000313" key="2">
    <source>
        <dbReference type="EMBL" id="MFC3051793.1"/>
    </source>
</evidence>
<proteinExistence type="predicted"/>
<evidence type="ECO:0008006" key="4">
    <source>
        <dbReference type="Google" id="ProtNLM"/>
    </source>
</evidence>
<dbReference type="RefSeq" id="WP_265588828.1">
    <property type="nucleotide sequence ID" value="NZ_CP061205.1"/>
</dbReference>
<dbReference type="Proteomes" id="UP001595444">
    <property type="component" value="Unassembled WGS sequence"/>
</dbReference>
<feature type="transmembrane region" description="Helical" evidence="1">
    <location>
        <begin position="24"/>
        <end position="41"/>
    </location>
</feature>
<name>A0ABV7D447_9PROT</name>
<evidence type="ECO:0000313" key="3">
    <source>
        <dbReference type="Proteomes" id="UP001595444"/>
    </source>
</evidence>
<accession>A0ABV7D447</accession>
<reference evidence="3" key="1">
    <citation type="journal article" date="2019" name="Int. J. Syst. Evol. Microbiol.">
        <title>The Global Catalogue of Microorganisms (GCM) 10K type strain sequencing project: providing services to taxonomists for standard genome sequencing and annotation.</title>
        <authorList>
            <consortium name="The Broad Institute Genomics Platform"/>
            <consortium name="The Broad Institute Genome Sequencing Center for Infectious Disease"/>
            <person name="Wu L."/>
            <person name="Ma J."/>
        </authorList>
    </citation>
    <scope>NUCLEOTIDE SEQUENCE [LARGE SCALE GENOMIC DNA]</scope>
    <source>
        <strain evidence="3">KCTC 62164</strain>
    </source>
</reference>